<dbReference type="STRING" id="947033.Lste_1415"/>
<dbReference type="InterPro" id="IPR016181">
    <property type="entry name" value="Acyl_CoA_acyltransferase"/>
</dbReference>
<accession>A0A0W0ZGI5</accession>
<dbReference type="InterPro" id="IPR039968">
    <property type="entry name" value="BcerS-like"/>
</dbReference>
<dbReference type="SUPFAM" id="SSF55729">
    <property type="entry name" value="Acyl-CoA N-acyltransferases (Nat)"/>
    <property type="match status" value="1"/>
</dbReference>
<evidence type="ECO:0008006" key="3">
    <source>
        <dbReference type="Google" id="ProtNLM"/>
    </source>
</evidence>
<organism evidence="1 2">
    <name type="scientific">Legionella steelei</name>
    <dbReference type="NCBI Taxonomy" id="947033"/>
    <lineage>
        <taxon>Bacteria</taxon>
        <taxon>Pseudomonadati</taxon>
        <taxon>Pseudomonadota</taxon>
        <taxon>Gammaproteobacteria</taxon>
        <taxon>Legionellales</taxon>
        <taxon>Legionellaceae</taxon>
        <taxon>Legionella</taxon>
    </lineage>
</organism>
<dbReference type="PANTHER" id="PTHR41368:SF1">
    <property type="entry name" value="PROTEIN YGHO"/>
    <property type="match status" value="1"/>
</dbReference>
<protein>
    <recommendedName>
        <fullName evidence="3">N-acetyltransferase domain-containing protein</fullName>
    </recommendedName>
</protein>
<dbReference type="RefSeq" id="WP_058510367.1">
    <property type="nucleotide sequence ID" value="NZ_LNYY01000019.1"/>
</dbReference>
<keyword evidence="2" id="KW-1185">Reference proteome</keyword>
<dbReference type="OrthoDB" id="9806005at2"/>
<proteinExistence type="predicted"/>
<sequence>MGQFKLAIVETPQDAKDFILVNVIINKNNSDYIRPLNKDINDVFDPLRNKTFRHGWIQRWILRDAQGVLIGRIAAFINLRYQIIADNFLVGGIGFFDCIYDHQAAKILFDAAKDWLQLQGIVAMDGPINFGEQDRWWGLLVEGFQNPLYLMNYNLPYYQELFEAYGFEEFYNQLCYNITLSSSLKPIWYKIHSRYENNPEFSIQYIDKNNFKKFSCDFKEMLYADKFTQSLSGEAESELVFDLLKKMFLFSDNQTVLLAYHHERPIAALFSIPDLNQFIKYLNGKFGFLQIAKLLCLKHFKPCNKVIGMIHAIIPEFQKTGITVYLSYKLLEGILQSPKSQYTEYEMKWIGDFNPKMHHQMEKIGLMYKSRVLTTYRYLFDKKTRSLNLLH</sequence>
<dbReference type="Proteomes" id="UP000054926">
    <property type="component" value="Unassembled WGS sequence"/>
</dbReference>
<dbReference type="PATRIC" id="fig|947033.5.peg.1506"/>
<name>A0A0W0ZGI5_9GAMM</name>
<gene>
    <name evidence="1" type="ORF">Lste_1415</name>
</gene>
<dbReference type="EMBL" id="LNYY01000019">
    <property type="protein sequence ID" value="KTD68257.1"/>
    <property type="molecule type" value="Genomic_DNA"/>
</dbReference>
<dbReference type="PANTHER" id="PTHR41368">
    <property type="entry name" value="PROTEIN YGHO"/>
    <property type="match status" value="1"/>
</dbReference>
<dbReference type="AlphaFoldDB" id="A0A0W0ZGI5"/>
<comment type="caution">
    <text evidence="1">The sequence shown here is derived from an EMBL/GenBank/DDBJ whole genome shotgun (WGS) entry which is preliminary data.</text>
</comment>
<evidence type="ECO:0000313" key="2">
    <source>
        <dbReference type="Proteomes" id="UP000054926"/>
    </source>
</evidence>
<evidence type="ECO:0000313" key="1">
    <source>
        <dbReference type="EMBL" id="KTD68257.1"/>
    </source>
</evidence>
<reference evidence="1 2" key="1">
    <citation type="submission" date="2015-11" db="EMBL/GenBank/DDBJ databases">
        <title>Genomic analysis of 38 Legionella species identifies large and diverse effector repertoires.</title>
        <authorList>
            <person name="Burstein D."/>
            <person name="Amaro F."/>
            <person name="Zusman T."/>
            <person name="Lifshitz Z."/>
            <person name="Cohen O."/>
            <person name="Gilbert J.A."/>
            <person name="Pupko T."/>
            <person name="Shuman H.A."/>
            <person name="Segal G."/>
        </authorList>
    </citation>
    <scope>NUCLEOTIDE SEQUENCE [LARGE SCALE GENOMIC DNA]</scope>
    <source>
        <strain evidence="1 2">IMVS3376</strain>
    </source>
</reference>